<evidence type="ECO:0000256" key="6">
    <source>
        <dbReference type="RuleBase" id="RU363045"/>
    </source>
</evidence>
<keyword evidence="4" id="KW-0809">Transit peptide</keyword>
<evidence type="ECO:0000256" key="5">
    <source>
        <dbReference type="ARBA" id="ARBA00023128"/>
    </source>
</evidence>
<proteinExistence type="inferred from homology"/>
<evidence type="ECO:0000256" key="7">
    <source>
        <dbReference type="SAM" id="MobiDB-lite"/>
    </source>
</evidence>
<accession>A0ABR0K9Z8</accession>
<keyword evidence="9" id="KW-1185">Reference proteome</keyword>
<dbReference type="InterPro" id="IPR016031">
    <property type="entry name" value="Trp_RNA-bd_attenuator-like_dom"/>
</dbReference>
<evidence type="ECO:0000256" key="1">
    <source>
        <dbReference type="ARBA" id="ARBA00004173"/>
    </source>
</evidence>
<organism evidence="8 9">
    <name type="scientific">Lithohypha guttulata</name>
    <dbReference type="NCBI Taxonomy" id="1690604"/>
    <lineage>
        <taxon>Eukaryota</taxon>
        <taxon>Fungi</taxon>
        <taxon>Dikarya</taxon>
        <taxon>Ascomycota</taxon>
        <taxon>Pezizomycotina</taxon>
        <taxon>Eurotiomycetes</taxon>
        <taxon>Chaetothyriomycetidae</taxon>
        <taxon>Chaetothyriales</taxon>
        <taxon>Trichomeriaceae</taxon>
        <taxon>Lithohypha</taxon>
    </lineage>
</organism>
<reference evidence="8 9" key="1">
    <citation type="submission" date="2023-08" db="EMBL/GenBank/DDBJ databases">
        <title>Black Yeasts Isolated from many extreme environments.</title>
        <authorList>
            <person name="Coleine C."/>
            <person name="Stajich J.E."/>
            <person name="Selbmann L."/>
        </authorList>
    </citation>
    <scope>NUCLEOTIDE SEQUENCE [LARGE SCALE GENOMIC DNA]</scope>
    <source>
        <strain evidence="8 9">CCFEE 5885</strain>
    </source>
</reference>
<gene>
    <name evidence="8" type="primary">AIM24</name>
    <name evidence="8" type="ORF">LTR24_005144</name>
</gene>
<evidence type="ECO:0000313" key="8">
    <source>
        <dbReference type="EMBL" id="KAK5092565.1"/>
    </source>
</evidence>
<keyword evidence="5 6" id="KW-0496">Mitochondrion</keyword>
<dbReference type="PANTHER" id="PTHR36959:SF2">
    <property type="entry name" value="ALTERED INHERITANCE OF MITOCHONDRIA PROTEIN 24, MITOCHONDRIAL"/>
    <property type="match status" value="1"/>
</dbReference>
<dbReference type="EMBL" id="JAVRRG010000056">
    <property type="protein sequence ID" value="KAK5092565.1"/>
    <property type="molecule type" value="Genomic_DNA"/>
</dbReference>
<feature type="region of interest" description="Disordered" evidence="7">
    <location>
        <begin position="350"/>
        <end position="444"/>
    </location>
</feature>
<evidence type="ECO:0000313" key="9">
    <source>
        <dbReference type="Proteomes" id="UP001345013"/>
    </source>
</evidence>
<dbReference type="SUPFAM" id="SSF51219">
    <property type="entry name" value="TRAP-like"/>
    <property type="match status" value="1"/>
</dbReference>
<comment type="similarity">
    <text evidence="2 6">Belongs to the AIM24 family.</text>
</comment>
<evidence type="ECO:0000256" key="4">
    <source>
        <dbReference type="ARBA" id="ARBA00022946"/>
    </source>
</evidence>
<dbReference type="InterPro" id="IPR002838">
    <property type="entry name" value="AIM24"/>
</dbReference>
<dbReference type="Pfam" id="PF01987">
    <property type="entry name" value="AIM24"/>
    <property type="match status" value="1"/>
</dbReference>
<feature type="compositionally biased region" description="Basic and acidic residues" evidence="7">
    <location>
        <begin position="361"/>
        <end position="376"/>
    </location>
</feature>
<dbReference type="Proteomes" id="UP001345013">
    <property type="component" value="Unassembled WGS sequence"/>
</dbReference>
<dbReference type="InterPro" id="IPR036983">
    <property type="entry name" value="AIM24_sf"/>
</dbReference>
<evidence type="ECO:0000256" key="3">
    <source>
        <dbReference type="ARBA" id="ARBA00013287"/>
    </source>
</evidence>
<evidence type="ECO:0000256" key="2">
    <source>
        <dbReference type="ARBA" id="ARBA00009322"/>
    </source>
</evidence>
<sequence length="444" mass="48151">MPLVPSSSLRPLLSQPGRWAIPAHLLAGQRRGGYRFISLQQTPSTSETRLDINAKSMSASSPDATFEVLGSPYSLLSVTLSPSQPLHTRRGTLVGLSGDPTTVVSTLRTLNPIRRALVGIPFLYQRVTSTTPVSLLITPKSTNTTLSILQLDGSQDWKLAQRASLLAWTGSNLSVTPTISSKLSLAHWGTSNATGRGLLALSATGHTFALDLAKGDSYIAHPSNILAYTTTNAPPPQPFRFPSSQARFQIPLQLGNWFPDSRFTRAWKTSNTYKFLQAISLRVKTWSRRTIWGDRLFLRFEGPTTILLQSKANRVSEILTSEQVNEIADAPAGVVDKTIRQARIAQEDPYFRATSGATTRGDAEGKRLSGKSDADRMGVQGSTPSAQVSKAAERDAPQVVPAERGPDSQTSGVQELEKVARESGQAEYKVKEEKTVRVDAKSAA</sequence>
<comment type="caution">
    <text evidence="8">The sequence shown here is derived from an EMBL/GenBank/DDBJ whole genome shotgun (WGS) entry which is preliminary data.</text>
</comment>
<feature type="compositionally biased region" description="Basic and acidic residues" evidence="7">
    <location>
        <begin position="428"/>
        <end position="444"/>
    </location>
</feature>
<comment type="subcellular location">
    <subcellularLocation>
        <location evidence="1 6">Mitochondrion</location>
    </subcellularLocation>
</comment>
<protein>
    <recommendedName>
        <fullName evidence="3 6">Altered inheritance of mitochondria protein 24, mitochondrial</fullName>
    </recommendedName>
</protein>
<dbReference type="PANTHER" id="PTHR36959">
    <property type="entry name" value="ALTERED INHERITANCE OF MITOCHONDRIA PROTEIN 24, MITOCHONDRIAL"/>
    <property type="match status" value="1"/>
</dbReference>
<dbReference type="Gene3D" id="3.60.160.10">
    <property type="entry name" value="Mitochondrial biogenesis AIM24"/>
    <property type="match status" value="1"/>
</dbReference>
<name>A0ABR0K9Z8_9EURO</name>